<evidence type="ECO:0008006" key="3">
    <source>
        <dbReference type="Google" id="ProtNLM"/>
    </source>
</evidence>
<organism evidence="1 2">
    <name type="scientific">Brevundimonas intermedia</name>
    <dbReference type="NCBI Taxonomy" id="74315"/>
    <lineage>
        <taxon>Bacteria</taxon>
        <taxon>Pseudomonadati</taxon>
        <taxon>Pseudomonadota</taxon>
        <taxon>Alphaproteobacteria</taxon>
        <taxon>Caulobacterales</taxon>
        <taxon>Caulobacteraceae</taxon>
        <taxon>Brevundimonas</taxon>
    </lineage>
</organism>
<keyword evidence="2" id="KW-1185">Reference proteome</keyword>
<dbReference type="EMBL" id="BSFD01000010">
    <property type="protein sequence ID" value="GLK49637.1"/>
    <property type="molecule type" value="Genomic_DNA"/>
</dbReference>
<accession>A0ABQ5TB54</accession>
<evidence type="ECO:0000313" key="1">
    <source>
        <dbReference type="EMBL" id="GLK49637.1"/>
    </source>
</evidence>
<name>A0ABQ5TB54_9CAUL</name>
<sequence>MNRSAFLRDLKAYCRNAGVEYRFDAAHGKGGHGRVYVGEKFTTVKSGEISNVVKQGLLKQLGLPKDAF</sequence>
<dbReference type="RefSeq" id="WP_271165827.1">
    <property type="nucleotide sequence ID" value="NZ_BSFD01000010.1"/>
</dbReference>
<gene>
    <name evidence="1" type="ORF">GCM10017620_26100</name>
</gene>
<protein>
    <recommendedName>
        <fullName evidence="3">Type II toxin-antitoxin system HicA family toxin</fullName>
    </recommendedName>
</protein>
<dbReference type="Proteomes" id="UP001143509">
    <property type="component" value="Unassembled WGS sequence"/>
</dbReference>
<comment type="caution">
    <text evidence="1">The sequence shown here is derived from an EMBL/GenBank/DDBJ whole genome shotgun (WGS) entry which is preliminary data.</text>
</comment>
<evidence type="ECO:0000313" key="2">
    <source>
        <dbReference type="Proteomes" id="UP001143509"/>
    </source>
</evidence>
<reference evidence="1" key="1">
    <citation type="journal article" date="2014" name="Int. J. Syst. Evol. Microbiol.">
        <title>Complete genome of a new Firmicutes species belonging to the dominant human colonic microbiota ('Ruminococcus bicirculans') reveals two chromosomes and a selective capacity to utilize plant glucans.</title>
        <authorList>
            <consortium name="NISC Comparative Sequencing Program"/>
            <person name="Wegmann U."/>
            <person name="Louis P."/>
            <person name="Goesmann A."/>
            <person name="Henrissat B."/>
            <person name="Duncan S.H."/>
            <person name="Flint H.J."/>
        </authorList>
    </citation>
    <scope>NUCLEOTIDE SEQUENCE</scope>
    <source>
        <strain evidence="1">VKM B-1499</strain>
    </source>
</reference>
<reference evidence="1" key="2">
    <citation type="submission" date="2023-01" db="EMBL/GenBank/DDBJ databases">
        <authorList>
            <person name="Sun Q."/>
            <person name="Evtushenko L."/>
        </authorList>
    </citation>
    <scope>NUCLEOTIDE SEQUENCE</scope>
    <source>
        <strain evidence="1">VKM B-1499</strain>
    </source>
</reference>
<proteinExistence type="predicted"/>